<dbReference type="SFLD" id="SFLDS00029">
    <property type="entry name" value="Radical_SAM"/>
    <property type="match status" value="1"/>
</dbReference>
<dbReference type="CDD" id="cd01335">
    <property type="entry name" value="Radical_SAM"/>
    <property type="match status" value="1"/>
</dbReference>
<feature type="compositionally biased region" description="Basic and acidic residues" evidence="5">
    <location>
        <begin position="36"/>
        <end position="47"/>
    </location>
</feature>
<dbReference type="PANTHER" id="PTHR43728:SF1">
    <property type="entry name" value="FE-S OXIDOREDUCTASE"/>
    <property type="match status" value="1"/>
</dbReference>
<dbReference type="Gene3D" id="3.20.20.70">
    <property type="entry name" value="Aldolase class I"/>
    <property type="match status" value="1"/>
</dbReference>
<dbReference type="InterPro" id="IPR013785">
    <property type="entry name" value="Aldolase_TIM"/>
</dbReference>
<dbReference type="InterPro" id="IPR007197">
    <property type="entry name" value="rSAM"/>
</dbReference>
<dbReference type="SUPFAM" id="SSF102114">
    <property type="entry name" value="Radical SAM enzymes"/>
    <property type="match status" value="1"/>
</dbReference>
<dbReference type="Pfam" id="PF04055">
    <property type="entry name" value="Radical_SAM"/>
    <property type="match status" value="1"/>
</dbReference>
<evidence type="ECO:0000313" key="9">
    <source>
        <dbReference type="RefSeq" id="XP_006812229.1"/>
    </source>
</evidence>
<sequence>MIRSWSRRAFVRINAVTSLAKSYQTGPDPIKRQKPGKLEDADGRGPDRPPGSDLPDYNTDVNIHAHRLKRPEKPSPAVSREWFRDLDTRTKNSLIPETLKHMSENEEFKITTENLKKFGQVKLTKEERKKRQRALYNLGVPHFRDFLKQQLAKREISGLLKRKSVEVLQLNIGLYCNQVCSHCHVESSPKRKEMMNKETAEKCLELLKNSPSVHTLDLTGGAPELCNEFRYLAKSARELGKKVLDRCNLTALLEPGQEDTAEFLAANQIQIVASLPSYSKKNVNLQRGSGVFDKSIRSLLLLNSLGYGKPGSGLDLDLVYNPLGAFLPPGQKQLEEKYREELWNMFGIEFNKLFTITNMPIKRFADFLYRRNELQDYMDVLVRNFNPATVPGLMCYNTLSVNWNGQLFDCDFNQQLDIGISTKKVHGRSDHLDRLKSNFLNVHDIESCDDLIDVRIAVDNHCFGCTAGMGSS</sequence>
<reference evidence="9" key="1">
    <citation type="submission" date="2025-08" db="UniProtKB">
        <authorList>
            <consortium name="RefSeq"/>
        </authorList>
    </citation>
    <scope>IDENTIFICATION</scope>
    <source>
        <tissue evidence="9">Testes</tissue>
    </source>
</reference>
<evidence type="ECO:0000313" key="8">
    <source>
        <dbReference type="Proteomes" id="UP000694865"/>
    </source>
</evidence>
<feature type="domain" description="Radical SAM core" evidence="6">
    <location>
        <begin position="171"/>
        <end position="307"/>
    </location>
</feature>
<evidence type="ECO:0000256" key="5">
    <source>
        <dbReference type="SAM" id="MobiDB-lite"/>
    </source>
</evidence>
<dbReference type="NCBIfam" id="TIGR04167">
    <property type="entry name" value="rSAM_SeCys"/>
    <property type="match status" value="1"/>
</dbReference>
<dbReference type="RefSeq" id="XP_006812229.1">
    <property type="nucleotide sequence ID" value="XM_006812166.1"/>
</dbReference>
<evidence type="ECO:0000256" key="4">
    <source>
        <dbReference type="ARBA" id="ARBA00023014"/>
    </source>
</evidence>
<organism evidence="8 9">
    <name type="scientific">Saccoglossus kowalevskii</name>
    <name type="common">Acorn worm</name>
    <dbReference type="NCBI Taxonomy" id="10224"/>
    <lineage>
        <taxon>Eukaryota</taxon>
        <taxon>Metazoa</taxon>
        <taxon>Hemichordata</taxon>
        <taxon>Enteropneusta</taxon>
        <taxon>Harrimaniidae</taxon>
        <taxon>Saccoglossus</taxon>
    </lineage>
</organism>
<name>A0ABM0LWT8_SACKO</name>
<keyword evidence="4" id="KW-0411">Iron-sulfur</keyword>
<feature type="region of interest" description="Disordered" evidence="5">
    <location>
        <begin position="22"/>
        <end position="59"/>
    </location>
</feature>
<evidence type="ECO:0000259" key="6">
    <source>
        <dbReference type="Pfam" id="PF04055"/>
    </source>
</evidence>
<keyword evidence="8" id="KW-1185">Reference proteome</keyword>
<accession>A0ABM0LWT8</accession>
<gene>
    <name evidence="9" type="primary">LOC100373547</name>
</gene>
<dbReference type="PANTHER" id="PTHR43728">
    <property type="entry name" value="SLR0304 PROTEIN"/>
    <property type="match status" value="1"/>
</dbReference>
<evidence type="ECO:0000256" key="2">
    <source>
        <dbReference type="ARBA" id="ARBA00022723"/>
    </source>
</evidence>
<keyword evidence="1" id="KW-0949">S-adenosyl-L-methionine</keyword>
<evidence type="ECO:0000256" key="1">
    <source>
        <dbReference type="ARBA" id="ARBA00022691"/>
    </source>
</evidence>
<keyword evidence="3" id="KW-0408">Iron</keyword>
<dbReference type="GeneID" id="100373547"/>
<keyword evidence="2" id="KW-0479">Metal-binding</keyword>
<dbReference type="Pfam" id="PF12345">
    <property type="entry name" value="DUF3641"/>
    <property type="match status" value="1"/>
</dbReference>
<dbReference type="InterPro" id="IPR026351">
    <property type="entry name" value="rSAM_ArsS-like"/>
</dbReference>
<protein>
    <submittedName>
        <fullName evidence="9">Uncharacterized protein LOC100373547</fullName>
    </submittedName>
</protein>
<evidence type="ECO:0000256" key="3">
    <source>
        <dbReference type="ARBA" id="ARBA00023004"/>
    </source>
</evidence>
<evidence type="ECO:0000259" key="7">
    <source>
        <dbReference type="Pfam" id="PF12345"/>
    </source>
</evidence>
<dbReference type="Proteomes" id="UP000694865">
    <property type="component" value="Unplaced"/>
</dbReference>
<feature type="domain" description="Arsenosugar biosynthesis radical SAM protein ArsS-like C-terminal" evidence="7">
    <location>
        <begin position="327"/>
        <end position="472"/>
    </location>
</feature>
<dbReference type="InterPro" id="IPR024521">
    <property type="entry name" value="ArsS-like_C"/>
</dbReference>
<proteinExistence type="predicted"/>
<dbReference type="InterPro" id="IPR058240">
    <property type="entry name" value="rSAM_sf"/>
</dbReference>